<keyword evidence="7" id="KW-1185">Reference proteome</keyword>
<dbReference type="PANTHER" id="PTHR13479:SF40">
    <property type="entry name" value="SMALL RIBOSOMAL SUBUNIT PROTEIN BS18M"/>
    <property type="match status" value="1"/>
</dbReference>
<evidence type="ECO:0000256" key="5">
    <source>
        <dbReference type="RuleBase" id="RU003910"/>
    </source>
</evidence>
<organism evidence="6 7">
    <name type="scientific">Candidatus Rickettsiella isopodorum</name>
    <dbReference type="NCBI Taxonomy" id="1225476"/>
    <lineage>
        <taxon>Bacteria</taxon>
        <taxon>Pseudomonadati</taxon>
        <taxon>Pseudomonadota</taxon>
        <taxon>Gammaproteobacteria</taxon>
        <taxon>Legionellales</taxon>
        <taxon>Coxiellaceae</taxon>
        <taxon>Rickettsiella</taxon>
    </lineage>
</organism>
<name>A0A1J8NMH3_9COXI</name>
<keyword evidence="4" id="KW-0694">RNA-binding</keyword>
<protein>
    <recommendedName>
        <fullName evidence="4">Small ribosomal subunit protein bS18</fullName>
    </recommendedName>
</protein>
<comment type="function">
    <text evidence="4">Binds as a heterodimer with protein bS6 to the central domain of the 16S rRNA, where it helps stabilize the platform of the 30S subunit.</text>
</comment>
<dbReference type="GO" id="GO:0003735">
    <property type="term" value="F:structural constituent of ribosome"/>
    <property type="evidence" value="ECO:0007669"/>
    <property type="project" value="InterPro"/>
</dbReference>
<dbReference type="SUPFAM" id="SSF46911">
    <property type="entry name" value="Ribosomal protein S18"/>
    <property type="match status" value="1"/>
</dbReference>
<evidence type="ECO:0000313" key="6">
    <source>
        <dbReference type="EMBL" id="OIZ95246.1"/>
    </source>
</evidence>
<evidence type="ECO:0000313" key="7">
    <source>
        <dbReference type="Proteomes" id="UP000183924"/>
    </source>
</evidence>
<keyword evidence="2 4" id="KW-0689">Ribosomal protein</keyword>
<reference evidence="6 7" key="1">
    <citation type="submission" date="2016-03" db="EMBL/GenBank/DDBJ databases">
        <title>Comparative genomics of Rickettsiella.</title>
        <authorList>
            <person name="Chandler C."/>
            <person name="Wang Y."/>
        </authorList>
    </citation>
    <scope>NUCLEOTIDE SEQUENCE [LARGE SCALE GENOMIC DNA]</scope>
    <source>
        <strain evidence="6 7">RCFS May 2013</strain>
    </source>
</reference>
<dbReference type="HAMAP" id="MF_00270">
    <property type="entry name" value="Ribosomal_bS18"/>
    <property type="match status" value="1"/>
</dbReference>
<dbReference type="STRING" id="1225476.A1D18_03910"/>
<dbReference type="Pfam" id="PF01084">
    <property type="entry name" value="Ribosomal_S18"/>
    <property type="match status" value="1"/>
</dbReference>
<proteinExistence type="inferred from homology"/>
<dbReference type="GO" id="GO:0070181">
    <property type="term" value="F:small ribosomal subunit rRNA binding"/>
    <property type="evidence" value="ECO:0007669"/>
    <property type="project" value="TreeGrafter"/>
</dbReference>
<comment type="caution">
    <text evidence="6">The sequence shown here is derived from an EMBL/GenBank/DDBJ whole genome shotgun (WGS) entry which is preliminary data.</text>
</comment>
<dbReference type="AlphaFoldDB" id="A0A1J8NMH3"/>
<evidence type="ECO:0000256" key="4">
    <source>
        <dbReference type="HAMAP-Rule" id="MF_00270"/>
    </source>
</evidence>
<dbReference type="PANTHER" id="PTHR13479">
    <property type="entry name" value="30S RIBOSOMAL PROTEIN S18"/>
    <property type="match status" value="1"/>
</dbReference>
<dbReference type="InterPro" id="IPR036870">
    <property type="entry name" value="Ribosomal_bS18_sf"/>
</dbReference>
<dbReference type="OrthoDB" id="9812008at2"/>
<dbReference type="GO" id="GO:0022627">
    <property type="term" value="C:cytosolic small ribosomal subunit"/>
    <property type="evidence" value="ECO:0007669"/>
    <property type="project" value="TreeGrafter"/>
</dbReference>
<dbReference type="Proteomes" id="UP000183924">
    <property type="component" value="Unassembled WGS sequence"/>
</dbReference>
<dbReference type="NCBIfam" id="TIGR00165">
    <property type="entry name" value="S18"/>
    <property type="match status" value="1"/>
</dbReference>
<evidence type="ECO:0000256" key="2">
    <source>
        <dbReference type="ARBA" id="ARBA00022980"/>
    </source>
</evidence>
<dbReference type="RefSeq" id="WP_071662506.1">
    <property type="nucleotide sequence ID" value="NZ_LUKY01000032.1"/>
</dbReference>
<comment type="subunit">
    <text evidence="4">Part of the 30S ribosomal subunit. Forms a tight heterodimer with protein bS6.</text>
</comment>
<evidence type="ECO:0000256" key="1">
    <source>
        <dbReference type="ARBA" id="ARBA00005589"/>
    </source>
</evidence>
<comment type="similarity">
    <text evidence="1 4 5">Belongs to the bacterial ribosomal protein bS18 family.</text>
</comment>
<dbReference type="InterPro" id="IPR001648">
    <property type="entry name" value="Ribosomal_bS18"/>
</dbReference>
<keyword evidence="4" id="KW-0699">rRNA-binding</keyword>
<dbReference type="PRINTS" id="PR00974">
    <property type="entry name" value="RIBOSOMALS18"/>
</dbReference>
<keyword evidence="3 4" id="KW-0687">Ribonucleoprotein</keyword>
<dbReference type="EMBL" id="LUKY01000032">
    <property type="protein sequence ID" value="OIZ95246.1"/>
    <property type="molecule type" value="Genomic_DNA"/>
</dbReference>
<dbReference type="Gene3D" id="4.10.640.10">
    <property type="entry name" value="Ribosomal protein S18"/>
    <property type="match status" value="1"/>
</dbReference>
<sequence>MNNYQNRRRKHCRISAEGMQVDYKDLPLLKNHLTETAKIVPSRTTGTTASVQRKLTQAIKRARFLGLLPYCDKHQNMG</sequence>
<accession>A0A1J8NMH3</accession>
<evidence type="ECO:0000256" key="3">
    <source>
        <dbReference type="ARBA" id="ARBA00023274"/>
    </source>
</evidence>
<gene>
    <name evidence="4 6" type="primary">rpsR</name>
    <name evidence="6" type="ORF">A1D18_03910</name>
</gene>
<dbReference type="GO" id="GO:0006412">
    <property type="term" value="P:translation"/>
    <property type="evidence" value="ECO:0007669"/>
    <property type="project" value="UniProtKB-UniRule"/>
</dbReference>